<dbReference type="EC" id="1.15.1.1" evidence="2"/>
<feature type="domain" description="Superoxide dismutase copper/zinc binding" evidence="5">
    <location>
        <begin position="42"/>
        <end position="172"/>
    </location>
</feature>
<keyword evidence="2" id="KW-0862">Zinc</keyword>
<dbReference type="Pfam" id="PF00080">
    <property type="entry name" value="Sod_Cu"/>
    <property type="match status" value="1"/>
</dbReference>
<keyword evidence="2" id="KW-0186">Copper</keyword>
<evidence type="ECO:0000313" key="7">
    <source>
        <dbReference type="Proteomes" id="UP000623795"/>
    </source>
</evidence>
<evidence type="ECO:0000259" key="5">
    <source>
        <dbReference type="Pfam" id="PF00080"/>
    </source>
</evidence>
<dbReference type="PRINTS" id="PR00068">
    <property type="entry name" value="CUZNDISMTASE"/>
</dbReference>
<comment type="catalytic activity">
    <reaction evidence="2">
        <text>2 superoxide + 2 H(+) = H2O2 + O2</text>
        <dbReference type="Rhea" id="RHEA:20696"/>
        <dbReference type="ChEBI" id="CHEBI:15378"/>
        <dbReference type="ChEBI" id="CHEBI:15379"/>
        <dbReference type="ChEBI" id="CHEBI:16240"/>
        <dbReference type="ChEBI" id="CHEBI:18421"/>
        <dbReference type="EC" id="1.15.1.1"/>
    </reaction>
</comment>
<comment type="cofactor">
    <cofactor evidence="2">
        <name>Cu cation</name>
        <dbReference type="ChEBI" id="CHEBI:23378"/>
    </cofactor>
    <text evidence="2">Binds 1 copper ion per subunit.</text>
</comment>
<dbReference type="InterPro" id="IPR036423">
    <property type="entry name" value="SOD-like_Cu/Zn_dom_sf"/>
</dbReference>
<comment type="cofactor">
    <cofactor evidence="2">
        <name>Zn(2+)</name>
        <dbReference type="ChEBI" id="CHEBI:29105"/>
    </cofactor>
    <text evidence="2">Binds 1 zinc ion per subunit.</text>
</comment>
<keyword evidence="7" id="KW-1185">Reference proteome</keyword>
<dbReference type="RefSeq" id="WP_169257261.1">
    <property type="nucleotide sequence ID" value="NZ_WTVN01000030.1"/>
</dbReference>
<dbReference type="Proteomes" id="UP000623795">
    <property type="component" value="Unassembled WGS sequence"/>
</dbReference>
<gene>
    <name evidence="6" type="ORF">GPA22_17045</name>
</gene>
<proteinExistence type="inferred from homology"/>
<dbReference type="InterPro" id="IPR018152">
    <property type="entry name" value="SOD_Cu/Zn_BS"/>
</dbReference>
<comment type="function">
    <text evidence="2">Destroys radicals which are normally produced within the cells and which are toxic to biological systems.</text>
</comment>
<comment type="similarity">
    <text evidence="1 2">Belongs to the Cu-Zn superoxide dismutase family.</text>
</comment>
<keyword evidence="2" id="KW-0560">Oxidoreductase</keyword>
<reference evidence="6 7" key="1">
    <citation type="submission" date="2019-12" db="EMBL/GenBank/DDBJ databases">
        <title>Comparative genomics gives insights into the taxonomy of the Azoarcus-Aromatoleum group and reveals separate origins of nif in the plant-associated Azoarcus and non-plant-associated Aromatoleum sub-groups.</title>
        <authorList>
            <person name="Lafos M."/>
            <person name="Maluk M."/>
            <person name="Batista M."/>
            <person name="Junghare M."/>
            <person name="Carmona M."/>
            <person name="Faoro H."/>
            <person name="Cruz L.M."/>
            <person name="Battistoni F."/>
            <person name="De Souza E."/>
            <person name="Pedrosa F."/>
            <person name="Chen W.-M."/>
            <person name="Poole P.S."/>
            <person name="Dixon R.A."/>
            <person name="James E.K."/>
        </authorList>
    </citation>
    <scope>NUCLEOTIDE SEQUENCE [LARGE SCALE GENOMIC DNA]</scope>
    <source>
        <strain evidence="6 7">Td21</strain>
    </source>
</reference>
<dbReference type="CDD" id="cd00305">
    <property type="entry name" value="Cu-Zn_Superoxide_Dismutase"/>
    <property type="match status" value="1"/>
</dbReference>
<name>A0ABX1Q149_9RHOO</name>
<dbReference type="PROSITE" id="PS51257">
    <property type="entry name" value="PROKAR_LIPOPROTEIN"/>
    <property type="match status" value="1"/>
</dbReference>
<dbReference type="EMBL" id="WTVN01000030">
    <property type="protein sequence ID" value="NMG45423.1"/>
    <property type="molecule type" value="Genomic_DNA"/>
</dbReference>
<organism evidence="6 7">
    <name type="scientific">Aromatoleum toluvorans</name>
    <dbReference type="NCBI Taxonomy" id="92002"/>
    <lineage>
        <taxon>Bacteria</taxon>
        <taxon>Pseudomonadati</taxon>
        <taxon>Pseudomonadota</taxon>
        <taxon>Betaproteobacteria</taxon>
        <taxon>Rhodocyclales</taxon>
        <taxon>Rhodocyclaceae</taxon>
        <taxon>Aromatoleum</taxon>
    </lineage>
</organism>
<accession>A0ABX1Q149</accession>
<dbReference type="PROSITE" id="PS00332">
    <property type="entry name" value="SOD_CU_ZN_2"/>
    <property type="match status" value="1"/>
</dbReference>
<evidence type="ECO:0000313" key="6">
    <source>
        <dbReference type="EMBL" id="NMG45423.1"/>
    </source>
</evidence>
<evidence type="ECO:0000256" key="1">
    <source>
        <dbReference type="ARBA" id="ARBA00010457"/>
    </source>
</evidence>
<feature type="chain" id="PRO_5047544272" description="Superoxide dismutase [Cu-Zn]" evidence="4">
    <location>
        <begin position="24"/>
        <end position="176"/>
    </location>
</feature>
<dbReference type="PROSITE" id="PS00087">
    <property type="entry name" value="SOD_CU_ZN_1"/>
    <property type="match status" value="1"/>
</dbReference>
<feature type="region of interest" description="Disordered" evidence="3">
    <location>
        <begin position="82"/>
        <end position="104"/>
    </location>
</feature>
<protein>
    <recommendedName>
        <fullName evidence="2">Superoxide dismutase [Cu-Zn]</fullName>
        <ecNumber evidence="2">1.15.1.1</ecNumber>
    </recommendedName>
</protein>
<dbReference type="SUPFAM" id="SSF49329">
    <property type="entry name" value="Cu,Zn superoxide dismutase-like"/>
    <property type="match status" value="1"/>
</dbReference>
<dbReference type="InterPro" id="IPR001424">
    <property type="entry name" value="SOD_Cu_Zn_dom"/>
</dbReference>
<dbReference type="InterPro" id="IPR024134">
    <property type="entry name" value="SOD_Cu/Zn_/chaperone"/>
</dbReference>
<evidence type="ECO:0000256" key="4">
    <source>
        <dbReference type="SAM" id="SignalP"/>
    </source>
</evidence>
<evidence type="ECO:0000256" key="3">
    <source>
        <dbReference type="SAM" id="MobiDB-lite"/>
    </source>
</evidence>
<sequence length="176" mass="17508">MNARSPILALPATLLVAACSALGLGGPVTAEAPLAATKGSTVSGTVKFVEGDAGVLVEARVTGLAPGKHGFHIHEKGDCSAPDATSAGGHFNPTGEPHGSPERGAHHLGDMPMLIADADGNARLDTILEGVTINGKGEGNIVGRGVIVHAAADDFLTQPTGNSGARVACGVIALRK</sequence>
<dbReference type="PANTHER" id="PTHR10003">
    <property type="entry name" value="SUPEROXIDE DISMUTASE CU-ZN -RELATED"/>
    <property type="match status" value="1"/>
</dbReference>
<comment type="caution">
    <text evidence="6">The sequence shown here is derived from an EMBL/GenBank/DDBJ whole genome shotgun (WGS) entry which is preliminary data.</text>
</comment>
<evidence type="ECO:0000256" key="2">
    <source>
        <dbReference type="RuleBase" id="RU000393"/>
    </source>
</evidence>
<keyword evidence="4" id="KW-0732">Signal</keyword>
<dbReference type="Gene3D" id="2.60.40.200">
    <property type="entry name" value="Superoxide dismutase, copper/zinc binding domain"/>
    <property type="match status" value="1"/>
</dbReference>
<keyword evidence="2" id="KW-0479">Metal-binding</keyword>
<feature type="signal peptide" evidence="4">
    <location>
        <begin position="1"/>
        <end position="23"/>
    </location>
</feature>